<accession>A0ABQ6MRF1</accession>
<proteinExistence type="predicted"/>
<name>A0ABQ6MRF1_9STRA</name>
<organism evidence="2 3">
    <name type="scientific">Tetraparma gracilis</name>
    <dbReference type="NCBI Taxonomy" id="2962635"/>
    <lineage>
        <taxon>Eukaryota</taxon>
        <taxon>Sar</taxon>
        <taxon>Stramenopiles</taxon>
        <taxon>Ochrophyta</taxon>
        <taxon>Bolidophyceae</taxon>
        <taxon>Parmales</taxon>
        <taxon>Triparmaceae</taxon>
        <taxon>Tetraparma</taxon>
    </lineage>
</organism>
<evidence type="ECO:0000256" key="1">
    <source>
        <dbReference type="SAM" id="MobiDB-lite"/>
    </source>
</evidence>
<keyword evidence="3" id="KW-1185">Reference proteome</keyword>
<gene>
    <name evidence="2" type="ORF">TeGR_g7829</name>
</gene>
<feature type="compositionally biased region" description="Basic and acidic residues" evidence="1">
    <location>
        <begin position="1023"/>
        <end position="1044"/>
    </location>
</feature>
<dbReference type="Proteomes" id="UP001165060">
    <property type="component" value="Unassembled WGS sequence"/>
</dbReference>
<evidence type="ECO:0000313" key="2">
    <source>
        <dbReference type="EMBL" id="GMI30715.1"/>
    </source>
</evidence>
<evidence type="ECO:0000313" key="3">
    <source>
        <dbReference type="Proteomes" id="UP001165060"/>
    </source>
</evidence>
<sequence length="1057" mass="110270">MEVLAFGVQDRASSRDIGSVAPGMALSLPSSSSFALFLSPGTPNTPFADCMEKGVGDDIWGTVALPSVASLADMAYDSHKMVVPVYCSAMGRGGGGHRQEQWVCQCEIDVKIFDGQCLVDVVLRPRAVLVNSLPVKVVVRTPMPGAMSWSGGKEETEGEYVGQVMHELEAEGGELQIFTPGRSIAVSVMIADELEAGGLTGWVEGEWIDLGLEAGAGGGGGGRRSSIQGAGVVMDGVEEGEEEFKSFFPFYEGGGGNEFGMEEVEGGEEGGGGKTFRLVPLCYAKDHTGEVLFGRVAVGGVLSAFKRPQDCFNRILLPDPAEEIRLVKYGDDSKLVGSLPFCVNDLNITSSGGLDSSRIVWAHDRSNSGYFAYRELGGGGLGDVVHVIPEFVLLNASGREILVAEPGRARSGEVVRDGEDVKLKSSGSRGLVINMQVKGLGVTNAIKVDDIGTKIVNVCEPQAGGVVGALRISVMAGGKFARIVGRISMMEGGLGGGGEAGEGGGGEEEIGRDMVEKDVVRVRASAEQLRLVLKDVAKQKAAAGGGRLAKAKAAKDAALDIFSLPAPPEQQQVAKPPPPPPLPTEGAYSEIAEIVITDVIFDFRRIFRLVEATRALEERNRTVLGVKAVSVLDREAGSPFPVVLEGDSRLPIMDLQVQWSGSLFAPFVNMDLIKLNLSCEGKKVGEIVLSTHEHFLWNMVDFVEGVAKTKRSEELATYTTSLETLFWFKQVYISQFCVVVSFLRNPRKHKARYNRGPGAAQGGSAGPLVEYMTTSLKFTLDKARLRFTAFRAKNVKGPAGKLGDMVTAVYTEKIKFKWIELATAVSLNEWKGLTGREDGTDKYQSGDVLRAAGNIAGVGGGAAFSKVGGFIGGGLQGGVGAVGDEFESMTRKVGLGAVGGGLNSVVSGVGEGVGGAVKGIGQGLGGGIGGIGKGAGQVFGGLGGGIMDIGKGLKKGIVDGDGEGFVKGMGDGAGAVVGGIGGGLETAFVGVGDGLLSIGGGLFGGVRSVGKGVVDGVSGQGGKEGKRRDEERREERRRQEEAAGGKKKKGRGSFFGL</sequence>
<feature type="region of interest" description="Disordered" evidence="1">
    <location>
        <begin position="1014"/>
        <end position="1057"/>
    </location>
</feature>
<protein>
    <submittedName>
        <fullName evidence="2">Uncharacterized protein</fullName>
    </submittedName>
</protein>
<reference evidence="2 3" key="1">
    <citation type="journal article" date="2023" name="Commun. Biol.">
        <title>Genome analysis of Parmales, the sister group of diatoms, reveals the evolutionary specialization of diatoms from phago-mixotrophs to photoautotrophs.</title>
        <authorList>
            <person name="Ban H."/>
            <person name="Sato S."/>
            <person name="Yoshikawa S."/>
            <person name="Yamada K."/>
            <person name="Nakamura Y."/>
            <person name="Ichinomiya M."/>
            <person name="Sato N."/>
            <person name="Blanc-Mathieu R."/>
            <person name="Endo H."/>
            <person name="Kuwata A."/>
            <person name="Ogata H."/>
        </authorList>
    </citation>
    <scope>NUCLEOTIDE SEQUENCE [LARGE SCALE GENOMIC DNA]</scope>
</reference>
<comment type="caution">
    <text evidence="2">The sequence shown here is derived from an EMBL/GenBank/DDBJ whole genome shotgun (WGS) entry which is preliminary data.</text>
</comment>
<dbReference type="EMBL" id="BRYB01001668">
    <property type="protein sequence ID" value="GMI30715.1"/>
    <property type="molecule type" value="Genomic_DNA"/>
</dbReference>